<dbReference type="Pfam" id="PF00622">
    <property type="entry name" value="SPRY"/>
    <property type="match status" value="1"/>
</dbReference>
<dbReference type="SMART" id="SM00449">
    <property type="entry name" value="SPRY"/>
    <property type="match status" value="1"/>
</dbReference>
<dbReference type="InterPro" id="IPR013320">
    <property type="entry name" value="ConA-like_dom_sf"/>
</dbReference>
<feature type="domain" description="B30.2/SPRY" evidence="2">
    <location>
        <begin position="1"/>
        <end position="182"/>
    </location>
</feature>
<dbReference type="Gene3D" id="2.60.120.920">
    <property type="match status" value="1"/>
</dbReference>
<dbReference type="EMBL" id="LR790681">
    <property type="protein sequence ID" value="CAB3266543.1"/>
    <property type="molecule type" value="mRNA"/>
</dbReference>
<dbReference type="PANTHER" id="PTHR20951:SF2">
    <property type="entry name" value="SPRY DOMAIN-CONTAINING PROTEIN 7"/>
    <property type="match status" value="1"/>
</dbReference>
<evidence type="ECO:0000256" key="1">
    <source>
        <dbReference type="ARBA" id="ARBA00021772"/>
    </source>
</evidence>
<dbReference type="InterPro" id="IPR043136">
    <property type="entry name" value="B30.2/SPRY_sf"/>
</dbReference>
<dbReference type="PANTHER" id="PTHR20951">
    <property type="entry name" value="C13ORF1 PROTEIN-RELATED"/>
    <property type="match status" value="1"/>
</dbReference>
<organism evidence="3">
    <name type="scientific">Phallusia mammillata</name>
    <dbReference type="NCBI Taxonomy" id="59560"/>
    <lineage>
        <taxon>Eukaryota</taxon>
        <taxon>Metazoa</taxon>
        <taxon>Chordata</taxon>
        <taxon>Tunicata</taxon>
        <taxon>Ascidiacea</taxon>
        <taxon>Phlebobranchia</taxon>
        <taxon>Ascidiidae</taxon>
        <taxon>Phallusia</taxon>
    </lineage>
</organism>
<proteinExistence type="evidence at transcript level"/>
<dbReference type="CDD" id="cd12880">
    <property type="entry name" value="SPRYD7"/>
    <property type="match status" value="1"/>
</dbReference>
<dbReference type="AlphaFoldDB" id="A0A6F9DU55"/>
<reference evidence="3" key="1">
    <citation type="submission" date="2020-04" db="EMBL/GenBank/DDBJ databases">
        <authorList>
            <person name="Neveu A P."/>
        </authorList>
    </citation>
    <scope>NUCLEOTIDE SEQUENCE</scope>
    <source>
        <tissue evidence="3">Whole embryo</tissue>
    </source>
</reference>
<sequence>MALYWQWFKQCFGWSGASGALDPATVIEQPRIALDTSRMGTDAVIVKSGRRICGTGAGLANASILQDKAYFEVKIQSSGIWGIGLALEQTELDRVPLGEDANSWVMRHNGNVVNNKKVLHVSKSKVEEGDIVGVSYDHVELNFYINGKSINCPVSGIRGSVFPVLYVDESAILDAQFSDFTYSPPSGYSQIMVEQQIF</sequence>
<dbReference type="InterPro" id="IPR003877">
    <property type="entry name" value="SPRY_dom"/>
</dbReference>
<name>A0A6F9DU55_9ASCI</name>
<dbReference type="InterPro" id="IPR035766">
    <property type="entry name" value="SPRYD7"/>
</dbReference>
<protein>
    <recommendedName>
        <fullName evidence="1">SPRY domain-containing protein 7</fullName>
    </recommendedName>
</protein>
<evidence type="ECO:0000313" key="3">
    <source>
        <dbReference type="EMBL" id="CAB3266543.1"/>
    </source>
</evidence>
<accession>A0A6F9DU55</accession>
<dbReference type="PROSITE" id="PS50188">
    <property type="entry name" value="B302_SPRY"/>
    <property type="match status" value="1"/>
</dbReference>
<evidence type="ECO:0000259" key="2">
    <source>
        <dbReference type="PROSITE" id="PS50188"/>
    </source>
</evidence>
<gene>
    <name evidence="3" type="primary">Spryd7</name>
</gene>
<dbReference type="SUPFAM" id="SSF49899">
    <property type="entry name" value="Concanavalin A-like lectins/glucanases"/>
    <property type="match status" value="1"/>
</dbReference>
<dbReference type="InterPro" id="IPR001870">
    <property type="entry name" value="B30.2/SPRY"/>
</dbReference>